<reference evidence="1" key="1">
    <citation type="journal article" date="2015" name="ISME J.">
        <title>Draft Genome Sequence of Streptomyces incarnatus NRRL8089, which Produces the Nucleoside Antibiotic Sinefungin.</title>
        <authorList>
            <person name="Oshima K."/>
            <person name="Hattori M."/>
            <person name="Shimizu H."/>
            <person name="Fukuda K."/>
            <person name="Nemoto M."/>
            <person name="Inagaki K."/>
            <person name="Tamura T."/>
        </authorList>
    </citation>
    <scope>NUCLEOTIDE SEQUENCE</scope>
    <source>
        <strain evidence="1">FACHB-1375</strain>
    </source>
</reference>
<gene>
    <name evidence="1" type="ORF">H6G03_02085</name>
</gene>
<dbReference type="PANTHER" id="PTHR34613:SF1">
    <property type="entry name" value="SLL6017 PROTEIN"/>
    <property type="match status" value="1"/>
</dbReference>
<dbReference type="EMBL" id="JACJPW010000003">
    <property type="protein sequence ID" value="MBD2179911.1"/>
    <property type="molecule type" value="Genomic_DNA"/>
</dbReference>
<dbReference type="RefSeq" id="WP_190461579.1">
    <property type="nucleotide sequence ID" value="NZ_JACJPW010000003.1"/>
</dbReference>
<dbReference type="PANTHER" id="PTHR34613">
    <property type="entry name" value="SLL0800 PROTEIN"/>
    <property type="match status" value="1"/>
</dbReference>
<evidence type="ECO:0000313" key="1">
    <source>
        <dbReference type="EMBL" id="MBD2179911.1"/>
    </source>
</evidence>
<protein>
    <submittedName>
        <fullName evidence="1">Rpn family recombination-promoting nuclease/putative transposase</fullName>
    </submittedName>
</protein>
<dbReference type="NCBIfam" id="TIGR01784">
    <property type="entry name" value="T_den_put_tspse"/>
    <property type="match status" value="1"/>
</dbReference>
<proteinExistence type="predicted"/>
<dbReference type="AlphaFoldDB" id="A0A926V9S9"/>
<name>A0A926V9S9_9CYAN</name>
<sequence length="264" mass="30539">MYDNVCKFITEEFTADIATWLLGSPVKLTELSLSELSLEPIRADSLILQDVDSNLVLHLEFQTDPDPEIPFRMADYRLRVYRRFPEKRMRQIVIYLRKTNSKLVRQKTFSLENIKHKFEVIRLWERQPIEFLNPNFVGLLPFAVLSNTKNPQEILNQAAQLIEEIPEKRVQLNLVGTAAILAGLVLKEEVIKTILREDVMRESVIYQEILQTGLQRGIQQGIQQATEQFARTLLQRNMPVEEVASLTGLTIEQVQSLHNTVDNQ</sequence>
<reference evidence="1" key="2">
    <citation type="submission" date="2020-08" db="EMBL/GenBank/DDBJ databases">
        <authorList>
            <person name="Chen M."/>
            <person name="Teng W."/>
            <person name="Zhao L."/>
            <person name="Hu C."/>
            <person name="Zhou Y."/>
            <person name="Han B."/>
            <person name="Song L."/>
            <person name="Shu W."/>
        </authorList>
    </citation>
    <scope>NUCLEOTIDE SEQUENCE</scope>
    <source>
        <strain evidence="1">FACHB-1375</strain>
    </source>
</reference>
<organism evidence="1 2">
    <name type="scientific">Aerosakkonema funiforme FACHB-1375</name>
    <dbReference type="NCBI Taxonomy" id="2949571"/>
    <lineage>
        <taxon>Bacteria</taxon>
        <taxon>Bacillati</taxon>
        <taxon>Cyanobacteriota</taxon>
        <taxon>Cyanophyceae</taxon>
        <taxon>Oscillatoriophycideae</taxon>
        <taxon>Aerosakkonematales</taxon>
        <taxon>Aerosakkonemataceae</taxon>
        <taxon>Aerosakkonema</taxon>
    </lineage>
</organism>
<dbReference type="InterPro" id="IPR010106">
    <property type="entry name" value="RpnA"/>
</dbReference>
<comment type="caution">
    <text evidence="1">The sequence shown here is derived from an EMBL/GenBank/DDBJ whole genome shotgun (WGS) entry which is preliminary data.</text>
</comment>
<accession>A0A926V9S9</accession>
<keyword evidence="2" id="KW-1185">Reference proteome</keyword>
<evidence type="ECO:0000313" key="2">
    <source>
        <dbReference type="Proteomes" id="UP000641646"/>
    </source>
</evidence>
<dbReference type="Proteomes" id="UP000641646">
    <property type="component" value="Unassembled WGS sequence"/>
</dbReference>